<dbReference type="EMBL" id="PPTF01000006">
    <property type="protein sequence ID" value="POB00470.1"/>
    <property type="molecule type" value="Genomic_DNA"/>
</dbReference>
<name>A0A2K4MU08_9NEIS</name>
<dbReference type="AlphaFoldDB" id="A0A2K4MU08"/>
<dbReference type="InterPro" id="IPR010982">
    <property type="entry name" value="Lambda_DNA-bd_dom_sf"/>
</dbReference>
<evidence type="ECO:0000259" key="1">
    <source>
        <dbReference type="PROSITE" id="PS50943"/>
    </source>
</evidence>
<accession>A0A2K4MU08</accession>
<gene>
    <name evidence="2" type="ORF">C2134_01585</name>
</gene>
<dbReference type="Proteomes" id="UP000236416">
    <property type="component" value="Unassembled WGS sequence"/>
</dbReference>
<protein>
    <submittedName>
        <fullName evidence="2">XRE family transcriptional regulator</fullName>
    </submittedName>
</protein>
<dbReference type="Pfam" id="PF01381">
    <property type="entry name" value="HTH_3"/>
    <property type="match status" value="1"/>
</dbReference>
<dbReference type="CDD" id="cd00093">
    <property type="entry name" value="HTH_XRE"/>
    <property type="match status" value="1"/>
</dbReference>
<sequence length="115" mass="12956">MRTKPPASIFGKRLREARLRRDIPQDKLGVMVGLDEGTASARISRYETGTHAPPFDMAVRLAELLDVPPPYFYCEDDDLAMVILAWGQLSQCKKSWVQALIEQEQSLTHPDNTKG</sequence>
<dbReference type="GO" id="GO:0003677">
    <property type="term" value="F:DNA binding"/>
    <property type="evidence" value="ECO:0007669"/>
    <property type="project" value="InterPro"/>
</dbReference>
<keyword evidence="3" id="KW-1185">Reference proteome</keyword>
<proteinExistence type="predicted"/>
<dbReference type="Gene3D" id="1.10.260.40">
    <property type="entry name" value="lambda repressor-like DNA-binding domains"/>
    <property type="match status" value="1"/>
</dbReference>
<organism evidence="2 3">
    <name type="scientific">Chromobacterium sinusclupearum</name>
    <dbReference type="NCBI Taxonomy" id="2077146"/>
    <lineage>
        <taxon>Bacteria</taxon>
        <taxon>Pseudomonadati</taxon>
        <taxon>Pseudomonadota</taxon>
        <taxon>Betaproteobacteria</taxon>
        <taxon>Neisseriales</taxon>
        <taxon>Chromobacteriaceae</taxon>
        <taxon>Chromobacterium</taxon>
    </lineage>
</organism>
<reference evidence="2 3" key="1">
    <citation type="submission" date="2018-01" db="EMBL/GenBank/DDBJ databases">
        <title>Genomic Sequence of Chromobacterium MWU13-2610 from wild cranberry bogs within the Cape Cod National Seashore.</title>
        <authorList>
            <person name="O'Hara-Hanley K."/>
            <person name="Soby S."/>
            <person name="Harrison A."/>
        </authorList>
    </citation>
    <scope>NUCLEOTIDE SEQUENCE [LARGE SCALE GENOMIC DNA]</scope>
    <source>
        <strain evidence="2 3">MWU13-2610</strain>
    </source>
</reference>
<dbReference type="RefSeq" id="WP_103316994.1">
    <property type="nucleotide sequence ID" value="NZ_PPTF01000006.1"/>
</dbReference>
<evidence type="ECO:0000313" key="2">
    <source>
        <dbReference type="EMBL" id="POB00470.1"/>
    </source>
</evidence>
<dbReference type="SUPFAM" id="SSF47413">
    <property type="entry name" value="lambda repressor-like DNA-binding domains"/>
    <property type="match status" value="1"/>
</dbReference>
<feature type="domain" description="HTH cro/C1-type" evidence="1">
    <location>
        <begin position="14"/>
        <end position="72"/>
    </location>
</feature>
<evidence type="ECO:0000313" key="3">
    <source>
        <dbReference type="Proteomes" id="UP000236416"/>
    </source>
</evidence>
<dbReference type="PROSITE" id="PS50943">
    <property type="entry name" value="HTH_CROC1"/>
    <property type="match status" value="1"/>
</dbReference>
<dbReference type="SMART" id="SM00530">
    <property type="entry name" value="HTH_XRE"/>
    <property type="match status" value="1"/>
</dbReference>
<comment type="caution">
    <text evidence="2">The sequence shown here is derived from an EMBL/GenBank/DDBJ whole genome shotgun (WGS) entry which is preliminary data.</text>
</comment>
<dbReference type="InterPro" id="IPR001387">
    <property type="entry name" value="Cro/C1-type_HTH"/>
</dbReference>